<evidence type="ECO:0000256" key="2">
    <source>
        <dbReference type="PROSITE-ProRule" id="PRU00176"/>
    </source>
</evidence>
<dbReference type="EMBL" id="CAXAMN010011013">
    <property type="protein sequence ID" value="CAK9033460.1"/>
    <property type="molecule type" value="Genomic_DNA"/>
</dbReference>
<evidence type="ECO:0000256" key="1">
    <source>
        <dbReference type="ARBA" id="ARBA00022884"/>
    </source>
</evidence>
<evidence type="ECO:0000313" key="4">
    <source>
        <dbReference type="EMBL" id="CAK9033460.1"/>
    </source>
</evidence>
<protein>
    <recommendedName>
        <fullName evidence="3">RRM domain-containing protein</fullName>
    </recommendedName>
</protein>
<dbReference type="PANTHER" id="PTHR23003">
    <property type="entry name" value="RNA RECOGNITION MOTIF RRM DOMAIN CONTAINING PROTEIN"/>
    <property type="match status" value="1"/>
</dbReference>
<dbReference type="PROSITE" id="PS50102">
    <property type="entry name" value="RRM"/>
    <property type="match status" value="3"/>
</dbReference>
<gene>
    <name evidence="4" type="ORF">CCMP2556_LOCUS19087</name>
</gene>
<dbReference type="InterPro" id="IPR050374">
    <property type="entry name" value="RRT5_SRSF_SR"/>
</dbReference>
<keyword evidence="5" id="KW-1185">Reference proteome</keyword>
<dbReference type="Gene3D" id="3.30.70.330">
    <property type="match status" value="3"/>
</dbReference>
<dbReference type="SMART" id="SM00360">
    <property type="entry name" value="RRM"/>
    <property type="match status" value="3"/>
</dbReference>
<dbReference type="InterPro" id="IPR035979">
    <property type="entry name" value="RBD_domain_sf"/>
</dbReference>
<comment type="caution">
    <text evidence="4">The sequence shown here is derived from an EMBL/GenBank/DDBJ whole genome shotgun (WGS) entry which is preliminary data.</text>
</comment>
<accession>A0ABP0L2R6</accession>
<feature type="domain" description="RRM" evidence="3">
    <location>
        <begin position="252"/>
        <end position="332"/>
    </location>
</feature>
<evidence type="ECO:0000313" key="5">
    <source>
        <dbReference type="Proteomes" id="UP001642484"/>
    </source>
</evidence>
<dbReference type="Pfam" id="PF00076">
    <property type="entry name" value="RRM_1"/>
    <property type="match status" value="3"/>
</dbReference>
<dbReference type="CDD" id="cd00590">
    <property type="entry name" value="RRM_SF"/>
    <property type="match status" value="2"/>
</dbReference>
<dbReference type="Proteomes" id="UP001642484">
    <property type="component" value="Unassembled WGS sequence"/>
</dbReference>
<sequence length="356" mass="39942">MKGKGGMPRMYGPVENRVYVSNLPWNIAWQELKDHMKTVGDVVYADLFTEAGRSRGCALVSFRSPEDAQRAVMELHDTDLGGRKIIVREDRVDQSTPSKECRVYVGNLSWQATWRDLKDHCRAVGEVRRADVAGDLDGNPKGYGIVEFASPEEAQAAVEQLTGTDLLGREIFVREDREHSRATLSWVTLVGHSCMRGSCGTPLQDTLVGNSCGVLRDTLAWRSCRRVTCATKASRGASSYGGYGYNEQGPYTKVFVGNLPYSVTWQQLKDEMRQVGEVQHVELFTENAEPHGRSKGCAVVEFATFGAAKRAVQYLHDTMLQGRYMYVREYYEGARREGWDAGRQFPKFRVKATEAQ</sequence>
<keyword evidence="1 2" id="KW-0694">RNA-binding</keyword>
<feature type="domain" description="RRM" evidence="3">
    <location>
        <begin position="16"/>
        <end position="92"/>
    </location>
</feature>
<proteinExistence type="predicted"/>
<reference evidence="4 5" key="1">
    <citation type="submission" date="2024-02" db="EMBL/GenBank/DDBJ databases">
        <authorList>
            <person name="Chen Y."/>
            <person name="Shah S."/>
            <person name="Dougan E. K."/>
            <person name="Thang M."/>
            <person name="Chan C."/>
        </authorList>
    </citation>
    <scope>NUCLEOTIDE SEQUENCE [LARGE SCALE GENOMIC DNA]</scope>
</reference>
<dbReference type="PANTHER" id="PTHR23003:SF3">
    <property type="entry name" value="FI21236P1-RELATED"/>
    <property type="match status" value="1"/>
</dbReference>
<feature type="domain" description="RRM" evidence="3">
    <location>
        <begin position="101"/>
        <end position="178"/>
    </location>
</feature>
<dbReference type="InterPro" id="IPR012677">
    <property type="entry name" value="Nucleotide-bd_a/b_plait_sf"/>
</dbReference>
<evidence type="ECO:0000259" key="3">
    <source>
        <dbReference type="PROSITE" id="PS50102"/>
    </source>
</evidence>
<organism evidence="4 5">
    <name type="scientific">Durusdinium trenchii</name>
    <dbReference type="NCBI Taxonomy" id="1381693"/>
    <lineage>
        <taxon>Eukaryota</taxon>
        <taxon>Sar</taxon>
        <taxon>Alveolata</taxon>
        <taxon>Dinophyceae</taxon>
        <taxon>Suessiales</taxon>
        <taxon>Symbiodiniaceae</taxon>
        <taxon>Durusdinium</taxon>
    </lineage>
</organism>
<dbReference type="SUPFAM" id="SSF54928">
    <property type="entry name" value="RNA-binding domain, RBD"/>
    <property type="match status" value="3"/>
</dbReference>
<dbReference type="InterPro" id="IPR000504">
    <property type="entry name" value="RRM_dom"/>
</dbReference>
<name>A0ABP0L2R6_9DINO</name>